<evidence type="ECO:0000313" key="2">
    <source>
        <dbReference type="Proteomes" id="UP000005974"/>
    </source>
</evidence>
<dbReference type="EMBL" id="AGXJ01000051">
    <property type="protein sequence ID" value="EIY32264.1"/>
    <property type="molecule type" value="Genomic_DNA"/>
</dbReference>
<evidence type="ECO:0000313" key="1">
    <source>
        <dbReference type="EMBL" id="EIY32264.1"/>
    </source>
</evidence>
<dbReference type="HOGENOM" id="CLU_045664_1_0_10"/>
<dbReference type="AlphaFoldDB" id="I9FG12"/>
<keyword evidence="2" id="KW-1185">Reference proteome</keyword>
<organism evidence="1 2">
    <name type="scientific">Phocaeicola dorei CL02T12C06</name>
    <dbReference type="NCBI Taxonomy" id="997876"/>
    <lineage>
        <taxon>Bacteria</taxon>
        <taxon>Pseudomonadati</taxon>
        <taxon>Bacteroidota</taxon>
        <taxon>Bacteroidia</taxon>
        <taxon>Bacteroidales</taxon>
        <taxon>Bacteroidaceae</taxon>
        <taxon>Phocaeicola</taxon>
    </lineage>
</organism>
<gene>
    <name evidence="1" type="ORF">HMPREF1064_02807</name>
</gene>
<protein>
    <recommendedName>
        <fullName evidence="3">Nucleotidyltransferase</fullName>
    </recommendedName>
</protein>
<evidence type="ECO:0008006" key="3">
    <source>
        <dbReference type="Google" id="ProtNLM"/>
    </source>
</evidence>
<dbReference type="PATRIC" id="fig|997876.3.peg.2886"/>
<comment type="caution">
    <text evidence="1">The sequence shown here is derived from an EMBL/GenBank/DDBJ whole genome shotgun (WGS) entry which is preliminary data.</text>
</comment>
<dbReference type="Pfam" id="PF14907">
    <property type="entry name" value="NTP_transf_5"/>
    <property type="match status" value="1"/>
</dbReference>
<reference evidence="1 2" key="1">
    <citation type="submission" date="2012-02" db="EMBL/GenBank/DDBJ databases">
        <title>The Genome Sequence of Bacteroides dorei CL02T12C06.</title>
        <authorList>
            <consortium name="The Broad Institute Genome Sequencing Platform"/>
            <person name="Earl A."/>
            <person name="Ward D."/>
            <person name="Feldgarden M."/>
            <person name="Gevers D."/>
            <person name="Zitomersky N.L."/>
            <person name="Coyne M.J."/>
            <person name="Comstock L.E."/>
            <person name="Young S.K."/>
            <person name="Zeng Q."/>
            <person name="Gargeya S."/>
            <person name="Fitzgerald M."/>
            <person name="Haas B."/>
            <person name="Abouelleil A."/>
            <person name="Alvarado L."/>
            <person name="Arachchi H.M."/>
            <person name="Berlin A."/>
            <person name="Chapman S.B."/>
            <person name="Gearin G."/>
            <person name="Goldberg J."/>
            <person name="Griggs A."/>
            <person name="Gujja S."/>
            <person name="Hansen M."/>
            <person name="Heiman D."/>
            <person name="Howarth C."/>
            <person name="Larimer J."/>
            <person name="Lui A."/>
            <person name="MacDonald P.J.P."/>
            <person name="McCowen C."/>
            <person name="Montmayeur A."/>
            <person name="Murphy C."/>
            <person name="Neiman D."/>
            <person name="Pearson M."/>
            <person name="Priest M."/>
            <person name="Roberts A."/>
            <person name="Saif S."/>
            <person name="Shea T."/>
            <person name="Sisk P."/>
            <person name="Stolte C."/>
            <person name="Sykes S."/>
            <person name="Wortman J."/>
            <person name="Nusbaum C."/>
            <person name="Birren B."/>
        </authorList>
    </citation>
    <scope>NUCLEOTIDE SEQUENCE [LARGE SCALE GENOMIC DNA]</scope>
    <source>
        <strain evidence="1 2">CL02T12C06</strain>
    </source>
</reference>
<sequence>MNKELVALLTLLRAGLWEKKPDDLSVFPLSGEDWSRVYHQAQRQTVTGIVYRGLCLLPDRFLPSELLLPRWVAAADIIERKSRRMNSALRGLYEVFRKNNLHPILLKGQGVASLYEHPLLRECGDIDFYFPKEEEAERSVSLVRDMGCQIQYKADGSLYYCWNGIVVEHHSHLFDLTNPFIQDFLKKTEQTYGYHSVSLSPDQNMKIPVPSPLLNFFLLNTHIMKHAFGRGIGLRQLCDMARACYCFHDSINPYETRSLYHKTGIEKWGRLLHSFLQDYLGLSPECLPYKEKKISSQPLLEIIMRGGNFGQYASGRGDTSQSTWKRKLHTSRSFLHNARFSYRYAPKEAFWTFMNLLIGQIHVKRTVFPGGRLYV</sequence>
<dbReference type="RefSeq" id="WP_007846680.1">
    <property type="nucleotide sequence ID" value="NZ_JH724134.1"/>
</dbReference>
<accession>I9FG12</accession>
<proteinExistence type="predicted"/>
<dbReference type="OrthoDB" id="9812148at2"/>
<dbReference type="InterPro" id="IPR039498">
    <property type="entry name" value="NTP_transf_5"/>
</dbReference>
<name>I9FG12_9BACT</name>
<dbReference type="Proteomes" id="UP000005974">
    <property type="component" value="Unassembled WGS sequence"/>
</dbReference>